<dbReference type="SMART" id="SM00333">
    <property type="entry name" value="TUDOR"/>
    <property type="match status" value="2"/>
</dbReference>
<sequence length="1047" mass="118006">MRGDSDATARAQCLLHAHAAGLSGDGALAFPPPSAEALDGTEAACRPAGLSPTVVEVPAALRKDLSEKIQKLLDEHGTFAAFIGTPGDLHAMLEVGQKVEAKFGDSFFDAEVVEASASSVKVRYVYDGSEADVARSEVRAKAGAPTVSAGQAVQAKYGNSMFDAEVVDVVRDGDQVFMVKVKYKYDGSEAELPQEEVKTSSEEKPEQMKSLYIYGQDRPRVVCALQICKLLSFRKFGGDPKYVYGRPDDPTNVAGISKQILTATGKILGTQGATRNKLQKVTGAAVEVIGEKTDEKQFALIAGTPEERRIGANMISLVQSDDKNHIEGIPPELESFSSRLYLPEAAVKRVMGGKRQRMNEMEDNIHVLVYSLSKGTTSSEGPIERPPLPRKGLVVEGKYGDQWHAATIVEVPDELDKPLKVRWQCNDTEGELLRAETRDANPSSEVVAARECAEKSASLHCLGVFGAGDKLPDAVVRIMGLVETDEPGTYVPTGDKPALIEVPGDKQVQVSQEVEKLKKEAEDAKWSQKWEEARWNDQKWDYRNGNQKRDDHKEDQKWNEQNKWDDREGNQRWNEQNGDKRTNDKNWDARKRSQKWDDHKGDKKWTDQSWEDRMETKTWDNQKGDQTWSEQKWDERKGIQKWDDQKGNKKWNDQKWDDRKGNQKWDNQKGEQTWNEQKCDDRGGDQKWDDQKWDQKWNDKKWDDREGSQKWDDQKGDQKWNDKKWDDQKESQKCDNKKGDQQWNDNKWDDRQGNQKWDDQKRDQKWNGKKWDDREGNLKRDDHTGNQKWDDRKGNQKWDDQKGDQQWNDKKWDSREENQKRENKPKGRDSGGARGGADSGRSWIEQTWGDCGSGGDATSGHGDRPGSLAYKDHGGGGDSSWGGGSGDSWKDGGRKGACASGQGGGEGSPDGAGEQHQEAVAAMAQEVQATQVPQAAPCDPRERLNRYPWPQDMPTWQQMQSILFEGHPPLPSGWVRCWSRSQDQEYPGATLFGSVRACVLGPLFRSMPKNLFMAQARRGQKSPVVLYYAFLIVARLLYVACPHEVTQ</sequence>
<evidence type="ECO:0000259" key="3">
    <source>
        <dbReference type="SMART" id="SM00333"/>
    </source>
</evidence>
<dbReference type="PROSITE" id="PS50084">
    <property type="entry name" value="KH_TYPE_1"/>
    <property type="match status" value="1"/>
</dbReference>
<dbReference type="SUPFAM" id="SSF54791">
    <property type="entry name" value="Eukaryotic type KH-domain (KH-domain type I)"/>
    <property type="match status" value="1"/>
</dbReference>
<dbReference type="Proteomes" id="UP001189429">
    <property type="component" value="Unassembled WGS sequence"/>
</dbReference>
<evidence type="ECO:0000313" key="4">
    <source>
        <dbReference type="EMBL" id="CAK0901556.1"/>
    </source>
</evidence>
<comment type="caution">
    <text evidence="4">The sequence shown here is derived from an EMBL/GenBank/DDBJ whole genome shotgun (WGS) entry which is preliminary data.</text>
</comment>
<dbReference type="EMBL" id="CAUYUJ010020948">
    <property type="protein sequence ID" value="CAK0901556.1"/>
    <property type="molecule type" value="Genomic_DNA"/>
</dbReference>
<feature type="compositionally biased region" description="Gly residues" evidence="2">
    <location>
        <begin position="901"/>
        <end position="910"/>
    </location>
</feature>
<gene>
    <name evidence="4" type="ORF">PCOR1329_LOCUS78473</name>
</gene>
<feature type="compositionally biased region" description="Basic and acidic residues" evidence="2">
    <location>
        <begin position="577"/>
        <end position="623"/>
    </location>
</feature>
<feature type="compositionally biased region" description="Basic and acidic residues" evidence="2">
    <location>
        <begin position="631"/>
        <end position="669"/>
    </location>
</feature>
<evidence type="ECO:0000256" key="2">
    <source>
        <dbReference type="SAM" id="MobiDB-lite"/>
    </source>
</evidence>
<dbReference type="Pfam" id="PF00013">
    <property type="entry name" value="KH_1"/>
    <property type="match status" value="1"/>
</dbReference>
<protein>
    <recommendedName>
        <fullName evidence="3">Tudor domain-containing protein</fullName>
    </recommendedName>
</protein>
<accession>A0ABN9XT19</accession>
<feature type="region of interest" description="Disordered" evidence="2">
    <location>
        <begin position="542"/>
        <end position="919"/>
    </location>
</feature>
<keyword evidence="1" id="KW-0694">RNA-binding</keyword>
<evidence type="ECO:0000313" key="5">
    <source>
        <dbReference type="Proteomes" id="UP001189429"/>
    </source>
</evidence>
<dbReference type="InterPro" id="IPR036612">
    <property type="entry name" value="KH_dom_type_1_sf"/>
</dbReference>
<organism evidence="4 5">
    <name type="scientific">Prorocentrum cordatum</name>
    <dbReference type="NCBI Taxonomy" id="2364126"/>
    <lineage>
        <taxon>Eukaryota</taxon>
        <taxon>Sar</taxon>
        <taxon>Alveolata</taxon>
        <taxon>Dinophyceae</taxon>
        <taxon>Prorocentrales</taxon>
        <taxon>Prorocentraceae</taxon>
        <taxon>Prorocentrum</taxon>
    </lineage>
</organism>
<feature type="compositionally biased region" description="Basic and acidic residues" evidence="2">
    <location>
        <begin position="677"/>
        <end position="831"/>
    </location>
</feature>
<feature type="compositionally biased region" description="Gly residues" evidence="2">
    <location>
        <begin position="876"/>
        <end position="886"/>
    </location>
</feature>
<proteinExistence type="predicted"/>
<dbReference type="InterPro" id="IPR002999">
    <property type="entry name" value="Tudor"/>
</dbReference>
<reference evidence="4" key="1">
    <citation type="submission" date="2023-10" db="EMBL/GenBank/DDBJ databases">
        <authorList>
            <person name="Chen Y."/>
            <person name="Shah S."/>
            <person name="Dougan E. K."/>
            <person name="Thang M."/>
            <person name="Chan C."/>
        </authorList>
    </citation>
    <scope>NUCLEOTIDE SEQUENCE [LARGE SCALE GENOMIC DNA]</scope>
</reference>
<keyword evidence="5" id="KW-1185">Reference proteome</keyword>
<feature type="domain" description="Tudor" evidence="3">
    <location>
        <begin position="91"/>
        <end position="146"/>
    </location>
</feature>
<dbReference type="InterPro" id="IPR004088">
    <property type="entry name" value="KH_dom_type_1"/>
</dbReference>
<feature type="domain" description="Tudor" evidence="3">
    <location>
        <begin position="147"/>
        <end position="205"/>
    </location>
</feature>
<name>A0ABN9XT19_9DINO</name>
<feature type="compositionally biased region" description="Basic and acidic residues" evidence="2">
    <location>
        <begin position="542"/>
        <end position="570"/>
    </location>
</feature>
<evidence type="ECO:0000256" key="1">
    <source>
        <dbReference type="PROSITE-ProRule" id="PRU00117"/>
    </source>
</evidence>
<dbReference type="Gene3D" id="2.30.30.140">
    <property type="match status" value="1"/>
</dbReference>